<gene>
    <name evidence="2" type="ORF">NF867_17305</name>
</gene>
<name>A0A9X2JDM3_9SPHI</name>
<keyword evidence="3" id="KW-1185">Reference proteome</keyword>
<sequence length="454" mass="52635">MTSIKQKKPIGFLLYWVFALIFLIPLNGISKNSKDNKAAIHRIDQAPPKSILKGGQPRKELSDFAVWVLGSENISSIKKQLLAFGNNFPPSFQPSYFQFVKKVYTYPIIILLLLLIGFLIANILTVLLIIYFGNNIKNHKERYHRIFLNSYEENLQSYLFGDIEWDLVRLKLKRTNKKVNRKILTHVLLSFKENLKGEMDEQITHIYLKLGLEKDSLKLTKSKLYYRRIEGLKALTNLDPKSAKEIVPNFLNDSNYLVRTEAQIAYVMHYPESPFEFLKTLKNPFTPWTQLSSFHFFRLHQVPVPVFETYIESEIPTIRNFSLRMIIFFQQFESAPAIFKMLDNEVELTRALAIRAINNLRLYDGASIIKDMYPSETLNNKLEIIKALKNIGDEADFNFLESIIRSESISLKTEACRSLHFISNIGTERLNLLGQGNKDLNIGHFVAHVTDHRN</sequence>
<dbReference type="SUPFAM" id="SSF48371">
    <property type="entry name" value="ARM repeat"/>
    <property type="match status" value="1"/>
</dbReference>
<accession>A0A9X2JDM3</accession>
<dbReference type="AlphaFoldDB" id="A0A9X2JDM3"/>
<dbReference type="RefSeq" id="WP_252589653.1">
    <property type="nucleotide sequence ID" value="NZ_JAMWYS010000058.1"/>
</dbReference>
<dbReference type="EMBL" id="JAMWYS010000058">
    <property type="protein sequence ID" value="MCO4294622.1"/>
    <property type="molecule type" value="Genomic_DNA"/>
</dbReference>
<feature type="transmembrane region" description="Helical" evidence="1">
    <location>
        <begin position="104"/>
        <end position="132"/>
    </location>
</feature>
<comment type="caution">
    <text evidence="2">The sequence shown here is derived from an EMBL/GenBank/DDBJ whole genome shotgun (WGS) entry which is preliminary data.</text>
</comment>
<proteinExistence type="predicted"/>
<evidence type="ECO:0008006" key="4">
    <source>
        <dbReference type="Google" id="ProtNLM"/>
    </source>
</evidence>
<dbReference type="Gene3D" id="1.25.10.10">
    <property type="entry name" value="Leucine-rich Repeat Variant"/>
    <property type="match status" value="1"/>
</dbReference>
<evidence type="ECO:0000313" key="3">
    <source>
        <dbReference type="Proteomes" id="UP001155182"/>
    </source>
</evidence>
<protein>
    <recommendedName>
        <fullName evidence="4">HEAT repeat domain-containing protein</fullName>
    </recommendedName>
</protein>
<keyword evidence="1" id="KW-1133">Transmembrane helix</keyword>
<reference evidence="2" key="1">
    <citation type="submission" date="2022-06" db="EMBL/GenBank/DDBJ databases">
        <title>Solitalea sp. MAHUQ-68 isolated from rhizospheric soil.</title>
        <authorList>
            <person name="Huq M.A."/>
        </authorList>
    </citation>
    <scope>NUCLEOTIDE SEQUENCE</scope>
    <source>
        <strain evidence="2">MAHUQ-68</strain>
    </source>
</reference>
<keyword evidence="1" id="KW-0812">Transmembrane</keyword>
<organism evidence="2 3">
    <name type="scientific">Solitalea agri</name>
    <dbReference type="NCBI Taxonomy" id="2953739"/>
    <lineage>
        <taxon>Bacteria</taxon>
        <taxon>Pseudomonadati</taxon>
        <taxon>Bacteroidota</taxon>
        <taxon>Sphingobacteriia</taxon>
        <taxon>Sphingobacteriales</taxon>
        <taxon>Sphingobacteriaceae</taxon>
        <taxon>Solitalea</taxon>
    </lineage>
</organism>
<feature type="transmembrane region" description="Helical" evidence="1">
    <location>
        <begin position="12"/>
        <end position="29"/>
    </location>
</feature>
<evidence type="ECO:0000256" key="1">
    <source>
        <dbReference type="SAM" id="Phobius"/>
    </source>
</evidence>
<dbReference type="Proteomes" id="UP001155182">
    <property type="component" value="Unassembled WGS sequence"/>
</dbReference>
<evidence type="ECO:0000313" key="2">
    <source>
        <dbReference type="EMBL" id="MCO4294622.1"/>
    </source>
</evidence>
<dbReference type="InterPro" id="IPR016024">
    <property type="entry name" value="ARM-type_fold"/>
</dbReference>
<dbReference type="InterPro" id="IPR011989">
    <property type="entry name" value="ARM-like"/>
</dbReference>
<keyword evidence="1" id="KW-0472">Membrane</keyword>